<feature type="transmembrane region" description="Helical" evidence="8">
    <location>
        <begin position="67"/>
        <end position="87"/>
    </location>
</feature>
<evidence type="ECO:0000313" key="9">
    <source>
        <dbReference type="EMBL" id="PKD27659.1"/>
    </source>
</evidence>
<comment type="caution">
    <text evidence="9">The sequence shown here is derived from an EMBL/GenBank/DDBJ whole genome shotgun (WGS) entry which is preliminary data.</text>
</comment>
<dbReference type="EMBL" id="NNSR01000069">
    <property type="protein sequence ID" value="PKD27659.1"/>
    <property type="molecule type" value="Genomic_DNA"/>
</dbReference>
<gene>
    <name evidence="9" type="primary">zupT</name>
    <name evidence="9" type="ORF">RBATCC27255_01420</name>
</gene>
<feature type="transmembrane region" description="Helical" evidence="8">
    <location>
        <begin position="37"/>
        <end position="55"/>
    </location>
</feature>
<reference evidence="9" key="1">
    <citation type="journal article" date="2018" name="Environ. Microbiol.">
        <title>Sporulation capability and amylosome conservation among diverse human colonic and rumen isolates of the keystone starch-degrader Ruminococcus bromii.</title>
        <authorList>
            <person name="Mukhopadhya I."/>
            <person name="Morais S."/>
            <person name="Laverde-Gomez J."/>
            <person name="Sheridan P.O."/>
            <person name="Walker A.W."/>
            <person name="Kelly W."/>
            <person name="Klieve A.V."/>
            <person name="Ouwerkerk D."/>
            <person name="Duncan S.H."/>
            <person name="Louis P."/>
            <person name="Koropatkin N."/>
            <person name="Cockburn D."/>
            <person name="Kibler R."/>
            <person name="Cooper P.J."/>
            <person name="Sandoval C."/>
            <person name="Crost E."/>
            <person name="Juge N."/>
            <person name="Bayer E.A."/>
            <person name="Flint H.J."/>
        </authorList>
    </citation>
    <scope>NUCLEOTIDE SEQUENCE [LARGE SCALE GENOMIC DNA]</scope>
    <source>
        <strain evidence="9">ATCC 27255</strain>
    </source>
</reference>
<dbReference type="PANTHER" id="PTHR11040:SF211">
    <property type="entry name" value="ZINC TRANSPORTER ZIP11"/>
    <property type="match status" value="1"/>
</dbReference>
<dbReference type="Pfam" id="PF02535">
    <property type="entry name" value="Zip"/>
    <property type="match status" value="1"/>
</dbReference>
<dbReference type="GO" id="GO:0005886">
    <property type="term" value="C:plasma membrane"/>
    <property type="evidence" value="ECO:0007669"/>
    <property type="project" value="UniProtKB-SubCell"/>
</dbReference>
<keyword evidence="6 8" id="KW-1133">Transmembrane helix</keyword>
<dbReference type="GO" id="GO:0005385">
    <property type="term" value="F:zinc ion transmembrane transporter activity"/>
    <property type="evidence" value="ECO:0007669"/>
    <property type="project" value="TreeGrafter"/>
</dbReference>
<protein>
    <submittedName>
        <fullName evidence="9">Zinc transporter ZupT</fullName>
    </submittedName>
</protein>
<name>A0A2N0UKZ1_9FIRM</name>
<accession>A0A2N0UKZ1</accession>
<comment type="similarity">
    <text evidence="2">Belongs to the ZIP transporter (TC 2.A.5) family.</text>
</comment>
<keyword evidence="10" id="KW-1185">Reference proteome</keyword>
<evidence type="ECO:0000256" key="5">
    <source>
        <dbReference type="ARBA" id="ARBA00022833"/>
    </source>
</evidence>
<evidence type="ECO:0000313" key="10">
    <source>
        <dbReference type="Proteomes" id="UP000233425"/>
    </source>
</evidence>
<comment type="subcellular location">
    <subcellularLocation>
        <location evidence="1">Cell membrane</location>
        <topology evidence="1">Multi-pass membrane protein</topology>
    </subcellularLocation>
</comment>
<evidence type="ECO:0000256" key="3">
    <source>
        <dbReference type="ARBA" id="ARBA00022475"/>
    </source>
</evidence>
<feature type="transmembrane region" description="Helical" evidence="8">
    <location>
        <begin position="114"/>
        <end position="137"/>
    </location>
</feature>
<dbReference type="Proteomes" id="UP000233425">
    <property type="component" value="Unassembled WGS sequence"/>
</dbReference>
<evidence type="ECO:0000256" key="8">
    <source>
        <dbReference type="SAM" id="Phobius"/>
    </source>
</evidence>
<proteinExistence type="inferred from homology"/>
<organism evidence="9 10">
    <name type="scientific">Ruminococcus bromii</name>
    <dbReference type="NCBI Taxonomy" id="40518"/>
    <lineage>
        <taxon>Bacteria</taxon>
        <taxon>Bacillati</taxon>
        <taxon>Bacillota</taxon>
        <taxon>Clostridia</taxon>
        <taxon>Eubacteriales</taxon>
        <taxon>Oscillospiraceae</taxon>
        <taxon>Ruminococcus</taxon>
    </lineage>
</organism>
<sequence length="260" mass="26960">MLLNGLIIILIPFLGTSLGSSVVFFSKGELNQKLQKFLLGFASGVMIAASIWSLLIPSIEMAESQNIVAWIPAIVGFLLGIGFLLLLDSVIPHMHLDSDNPEGVRSSLSKNTMLVLAVTLHNIPEGMAVGVTFVGAISDNTGITVAGALALAVGIAIQNFPEGAIISLPLHAGGASRKKSCFLGIMSGVVEPIGAVLTVIFAGIAVPLLPYLLSFAAGAMIYVVTEELIPESQNGKHSNIGTIGVAIGFTLMMVLDVALG</sequence>
<dbReference type="AlphaFoldDB" id="A0A2N0UKZ1"/>
<keyword evidence="3" id="KW-1003">Cell membrane</keyword>
<evidence type="ECO:0000256" key="4">
    <source>
        <dbReference type="ARBA" id="ARBA00022692"/>
    </source>
</evidence>
<feature type="transmembrane region" description="Helical" evidence="8">
    <location>
        <begin position="208"/>
        <end position="225"/>
    </location>
</feature>
<evidence type="ECO:0000256" key="2">
    <source>
        <dbReference type="ARBA" id="ARBA00006939"/>
    </source>
</evidence>
<keyword evidence="4 8" id="KW-0812">Transmembrane</keyword>
<evidence type="ECO:0000256" key="7">
    <source>
        <dbReference type="ARBA" id="ARBA00023136"/>
    </source>
</evidence>
<feature type="transmembrane region" description="Helical" evidence="8">
    <location>
        <begin position="6"/>
        <end position="25"/>
    </location>
</feature>
<dbReference type="PANTHER" id="PTHR11040">
    <property type="entry name" value="ZINC/IRON TRANSPORTER"/>
    <property type="match status" value="1"/>
</dbReference>
<evidence type="ECO:0000256" key="1">
    <source>
        <dbReference type="ARBA" id="ARBA00004651"/>
    </source>
</evidence>
<keyword evidence="5" id="KW-0862">Zinc</keyword>
<feature type="transmembrane region" description="Helical" evidence="8">
    <location>
        <begin position="237"/>
        <end position="259"/>
    </location>
</feature>
<feature type="transmembrane region" description="Helical" evidence="8">
    <location>
        <begin position="143"/>
        <end position="160"/>
    </location>
</feature>
<keyword evidence="7 8" id="KW-0472">Membrane</keyword>
<feature type="transmembrane region" description="Helical" evidence="8">
    <location>
        <begin position="181"/>
        <end position="202"/>
    </location>
</feature>
<evidence type="ECO:0000256" key="6">
    <source>
        <dbReference type="ARBA" id="ARBA00022989"/>
    </source>
</evidence>
<dbReference type="InterPro" id="IPR003689">
    <property type="entry name" value="ZIP"/>
</dbReference>
<dbReference type="RefSeq" id="WP_101029380.1">
    <property type="nucleotide sequence ID" value="NZ_CABMMZ010000069.1"/>
</dbReference>